<dbReference type="OrthoDB" id="1249250at2"/>
<dbReference type="Proteomes" id="UP000184108">
    <property type="component" value="Unassembled WGS sequence"/>
</dbReference>
<reference evidence="1 3" key="1">
    <citation type="submission" date="2014-07" db="EMBL/GenBank/DDBJ databases">
        <title>Genome of Chryseobacterium vrystaatense LMG 22846.</title>
        <authorList>
            <person name="Pipes S.E."/>
            <person name="Stropko S.J."/>
            <person name="Newman J.D."/>
        </authorList>
    </citation>
    <scope>NUCLEOTIDE SEQUENCE [LARGE SCALE GENOMIC DNA]</scope>
    <source>
        <strain evidence="1 3">LMG 22846</strain>
    </source>
</reference>
<gene>
    <name evidence="1" type="ORF">IW16_12640</name>
    <name evidence="2" type="ORF">SAMN02787073_2806</name>
</gene>
<reference evidence="4" key="3">
    <citation type="submission" date="2016-11" db="EMBL/GenBank/DDBJ databases">
        <authorList>
            <person name="Varghese N."/>
            <person name="Submissions S."/>
        </authorList>
    </citation>
    <scope>NUCLEOTIDE SEQUENCE [LARGE SCALE GENOMIC DNA]</scope>
    <source>
        <strain evidence="4">YR203</strain>
    </source>
</reference>
<dbReference type="Proteomes" id="UP000028719">
    <property type="component" value="Unassembled WGS sequence"/>
</dbReference>
<dbReference type="AlphaFoldDB" id="A0A1M5E493"/>
<accession>A0A1M5E493</accession>
<evidence type="ECO:0000313" key="2">
    <source>
        <dbReference type="EMBL" id="SHF73980.1"/>
    </source>
</evidence>
<organism evidence="2 4">
    <name type="scientific">Chryseobacterium vrystaatense</name>
    <dbReference type="NCBI Taxonomy" id="307480"/>
    <lineage>
        <taxon>Bacteria</taxon>
        <taxon>Pseudomonadati</taxon>
        <taxon>Bacteroidota</taxon>
        <taxon>Flavobacteriia</taxon>
        <taxon>Flavobacteriales</taxon>
        <taxon>Weeksellaceae</taxon>
        <taxon>Chryseobacterium group</taxon>
        <taxon>Chryseobacterium</taxon>
    </lineage>
</organism>
<reference evidence="2" key="2">
    <citation type="submission" date="2016-11" db="EMBL/GenBank/DDBJ databases">
        <authorList>
            <person name="Jaros S."/>
            <person name="Januszkiewicz K."/>
            <person name="Wedrychowicz H."/>
        </authorList>
    </citation>
    <scope>NUCLEOTIDE SEQUENCE [LARGE SCALE GENOMIC DNA]</scope>
    <source>
        <strain evidence="2">YR203</strain>
    </source>
</reference>
<evidence type="ECO:0000313" key="3">
    <source>
        <dbReference type="Proteomes" id="UP000028719"/>
    </source>
</evidence>
<dbReference type="RefSeq" id="WP_034744498.1">
    <property type="nucleotide sequence ID" value="NZ_FQVE01000003.1"/>
</dbReference>
<dbReference type="EMBL" id="FQVE01000003">
    <property type="protein sequence ID" value="SHF73980.1"/>
    <property type="molecule type" value="Genomic_DNA"/>
</dbReference>
<evidence type="ECO:0000313" key="1">
    <source>
        <dbReference type="EMBL" id="KFF25728.1"/>
    </source>
</evidence>
<sequence>MKDMREGFNHDKVILKIKQKIENHYSDKFTYAIPDWAMLSAEPDIISILDIHSEEGVQIAKQKVNFPVDFYNVSSVADYVDFLSNQMNSQKEVIGYVIFYNKNTLIIKDPNYLRDLTAFQENELNKYNETNSQVEISLILTDQNWNEVDVLDDLLS</sequence>
<protein>
    <submittedName>
        <fullName evidence="2">Uncharacterized protein</fullName>
    </submittedName>
</protein>
<dbReference type="EMBL" id="JPRI01000004">
    <property type="protein sequence ID" value="KFF25728.1"/>
    <property type="molecule type" value="Genomic_DNA"/>
</dbReference>
<proteinExistence type="predicted"/>
<keyword evidence="3" id="KW-1185">Reference proteome</keyword>
<evidence type="ECO:0000313" key="4">
    <source>
        <dbReference type="Proteomes" id="UP000184108"/>
    </source>
</evidence>
<name>A0A1M5E493_9FLAO</name>